<keyword evidence="7" id="KW-0472">Membrane</keyword>
<keyword evidence="4" id="KW-0808">Transferase</keyword>
<evidence type="ECO:0000256" key="2">
    <source>
        <dbReference type="ARBA" id="ARBA00006351"/>
    </source>
</evidence>
<reference evidence="8 9" key="1">
    <citation type="submission" date="2024-02" db="EMBL/GenBank/DDBJ databases">
        <authorList>
            <consortium name="ELIXIR-Norway"/>
            <consortium name="Elixir Norway"/>
        </authorList>
    </citation>
    <scope>NUCLEOTIDE SEQUENCE [LARGE SCALE GENOMIC DNA]</scope>
</reference>
<evidence type="ECO:0000256" key="5">
    <source>
        <dbReference type="ARBA" id="ARBA00022723"/>
    </source>
</evidence>
<dbReference type="EC" id="2.4.1.-" evidence="6"/>
<organism evidence="8 9">
    <name type="scientific">Sphagnum jensenii</name>
    <dbReference type="NCBI Taxonomy" id="128206"/>
    <lineage>
        <taxon>Eukaryota</taxon>
        <taxon>Viridiplantae</taxon>
        <taxon>Streptophyta</taxon>
        <taxon>Embryophyta</taxon>
        <taxon>Bryophyta</taxon>
        <taxon>Sphagnophytina</taxon>
        <taxon>Sphagnopsida</taxon>
        <taxon>Sphagnales</taxon>
        <taxon>Sphagnaceae</taxon>
        <taxon>Sphagnum</taxon>
    </lineage>
</organism>
<keyword evidence="5" id="KW-0479">Metal-binding</keyword>
<accession>A0ABP0VL21</accession>
<evidence type="ECO:0000256" key="1">
    <source>
        <dbReference type="ARBA" id="ARBA00004877"/>
    </source>
</evidence>
<dbReference type="PANTHER" id="PTHR13778:SF47">
    <property type="entry name" value="LIPOPOLYSACCHARIDE 1,3-GALACTOSYLTRANSFERASE"/>
    <property type="match status" value="1"/>
</dbReference>
<evidence type="ECO:0000256" key="4">
    <source>
        <dbReference type="ARBA" id="ARBA00022679"/>
    </source>
</evidence>
<evidence type="ECO:0000256" key="3">
    <source>
        <dbReference type="ARBA" id="ARBA00022676"/>
    </source>
</evidence>
<comment type="pathway">
    <text evidence="1">Glycan metabolism; pectin biosynthesis.</text>
</comment>
<keyword evidence="9" id="KW-1185">Reference proteome</keyword>
<name>A0ABP0VL21_9BRYO</name>
<proteinExistence type="inferred from homology"/>
<evidence type="ECO:0000256" key="6">
    <source>
        <dbReference type="RuleBase" id="RU362027"/>
    </source>
</evidence>
<dbReference type="EMBL" id="OZ020096">
    <property type="protein sequence ID" value="CAK9255141.1"/>
    <property type="molecule type" value="Genomic_DNA"/>
</dbReference>
<keyword evidence="3" id="KW-0328">Glycosyltransferase</keyword>
<evidence type="ECO:0000313" key="8">
    <source>
        <dbReference type="EMBL" id="CAK9255141.1"/>
    </source>
</evidence>
<evidence type="ECO:0000256" key="7">
    <source>
        <dbReference type="SAM" id="Phobius"/>
    </source>
</evidence>
<dbReference type="InterPro" id="IPR029044">
    <property type="entry name" value="Nucleotide-diphossugar_trans"/>
</dbReference>
<gene>
    <name evidence="8" type="ORF">CSSPJE1EN1_LOCUS619</name>
</gene>
<dbReference type="InterPro" id="IPR050748">
    <property type="entry name" value="Glycosyltrans_8_dom-fam"/>
</dbReference>
<dbReference type="Gene3D" id="3.90.550.10">
    <property type="entry name" value="Spore Coat Polysaccharide Biosynthesis Protein SpsA, Chain A"/>
    <property type="match status" value="1"/>
</dbReference>
<comment type="similarity">
    <text evidence="2 6">Belongs to the glycosyltransferase 8 family.</text>
</comment>
<dbReference type="Pfam" id="PF01501">
    <property type="entry name" value="Glyco_transf_8"/>
    <property type="match status" value="1"/>
</dbReference>
<dbReference type="InterPro" id="IPR002495">
    <property type="entry name" value="Glyco_trans_8"/>
</dbReference>
<evidence type="ECO:0000313" key="9">
    <source>
        <dbReference type="Proteomes" id="UP001497444"/>
    </source>
</evidence>
<feature type="transmembrane region" description="Helical" evidence="7">
    <location>
        <begin position="34"/>
        <end position="55"/>
    </location>
</feature>
<dbReference type="Proteomes" id="UP001497444">
    <property type="component" value="Chromosome 1"/>
</dbReference>
<dbReference type="PANTHER" id="PTHR13778">
    <property type="entry name" value="GLYCOSYLTRANSFERASE 8 DOMAIN-CONTAINING PROTEIN"/>
    <property type="match status" value="1"/>
</dbReference>
<dbReference type="SUPFAM" id="SSF53448">
    <property type="entry name" value="Nucleotide-diphospho-sugar transferases"/>
    <property type="match status" value="1"/>
</dbReference>
<keyword evidence="7" id="KW-0812">Transmembrane</keyword>
<protein>
    <recommendedName>
        <fullName evidence="6">Hexosyltransferase</fullName>
        <ecNumber evidence="6">2.4.1.-</ecNumber>
    </recommendedName>
</protein>
<sequence length="438" mass="50735">MEATTRRLSLKANEVSSWTPDSLFQEKDGVRRSAWPMLPCLLAVLFLALLGMHIWPSGRSLLWGDPLRAWDPHVKVAGLAVTHNIKPEAKAPQKRVHIFVCTDEYDLRPLAVLINSTISNAMHPDRLHFHMVMPADRLFTRKYLKYLFPKAHIEMASISKFIDIHEVNKHITFRNDSGARKELISPYNFLPFYLPEVYKDIDRFIYLDSDIVVKGNIENLYNTDLEGNAAAAVEDCSQRFAIYFDFAQLDEIQAREGLDRPAWLPPEPFDPKACVFNRGVLVVDSKRWIEENITSAIIWWMDEFQKSERNLYKAGLSQPPFLLALYGKHKVLDGMWNVRGLGRPNLSELEREYFFNTFSMNYTRKPFVSPFADTAHILHFNGAYKPWKGKRKREITDDIVSLCGRKERGLECAELWWEYLSPTANDFLKPFAKKTTSE</sequence>
<keyword evidence="7" id="KW-1133">Transmembrane helix</keyword>